<dbReference type="Proteomes" id="UP000616724">
    <property type="component" value="Unassembled WGS sequence"/>
</dbReference>
<dbReference type="CDD" id="cd05931">
    <property type="entry name" value="FAAL"/>
    <property type="match status" value="1"/>
</dbReference>
<accession>A0A8J3RPM6</accession>
<comment type="caution">
    <text evidence="7">The sequence shown here is derived from an EMBL/GenBank/DDBJ whole genome shotgun (WGS) entry which is preliminary data.</text>
</comment>
<dbReference type="RefSeq" id="WP_203892931.1">
    <property type="nucleotide sequence ID" value="NZ_BOOH01000039.1"/>
</dbReference>
<evidence type="ECO:0000313" key="7">
    <source>
        <dbReference type="EMBL" id="GIH78430.1"/>
    </source>
</evidence>
<evidence type="ECO:0000256" key="4">
    <source>
        <dbReference type="ARBA" id="ARBA00023098"/>
    </source>
</evidence>
<dbReference type="Pfam" id="PF23024">
    <property type="entry name" value="AMP-dom_DIP2-like"/>
    <property type="match status" value="1"/>
</dbReference>
<name>A0A8J3RPM6_9ACTN</name>
<evidence type="ECO:0000256" key="3">
    <source>
        <dbReference type="ARBA" id="ARBA00022832"/>
    </source>
</evidence>
<dbReference type="InterPro" id="IPR040097">
    <property type="entry name" value="FAAL/FAAC"/>
</dbReference>
<keyword evidence="8" id="KW-1185">Reference proteome</keyword>
<dbReference type="PANTHER" id="PTHR22754:SF32">
    <property type="entry name" value="DISCO-INTERACTING PROTEIN 2"/>
    <property type="match status" value="1"/>
</dbReference>
<dbReference type="GO" id="GO:0071766">
    <property type="term" value="P:Actinobacterium-type cell wall biogenesis"/>
    <property type="evidence" value="ECO:0007669"/>
    <property type="project" value="UniProtKB-ARBA"/>
</dbReference>
<dbReference type="InterPro" id="IPR000873">
    <property type="entry name" value="AMP-dep_synth/lig_dom"/>
</dbReference>
<evidence type="ECO:0000313" key="8">
    <source>
        <dbReference type="Proteomes" id="UP000616724"/>
    </source>
</evidence>
<dbReference type="FunFam" id="3.40.50.12780:FF:000013">
    <property type="entry name" value="Long-chain-fatty-acid--AMP ligase FadD32"/>
    <property type="match status" value="1"/>
</dbReference>
<dbReference type="GO" id="GO:0016874">
    <property type="term" value="F:ligase activity"/>
    <property type="evidence" value="ECO:0007669"/>
    <property type="project" value="UniProtKB-KW"/>
</dbReference>
<keyword evidence="3" id="KW-0276">Fatty acid metabolism</keyword>
<dbReference type="InterPro" id="IPR042099">
    <property type="entry name" value="ANL_N_sf"/>
</dbReference>
<keyword evidence="4" id="KW-0443">Lipid metabolism</keyword>
<dbReference type="InterPro" id="IPR045851">
    <property type="entry name" value="AMP-bd_C_sf"/>
</dbReference>
<evidence type="ECO:0000259" key="6">
    <source>
        <dbReference type="Pfam" id="PF23024"/>
    </source>
</evidence>
<dbReference type="Pfam" id="PF00501">
    <property type="entry name" value="AMP-binding"/>
    <property type="match status" value="1"/>
</dbReference>
<dbReference type="InterPro" id="IPR025110">
    <property type="entry name" value="AMP-bd_C"/>
</dbReference>
<dbReference type="Gene3D" id="3.30.300.30">
    <property type="match status" value="1"/>
</dbReference>
<evidence type="ECO:0000256" key="1">
    <source>
        <dbReference type="ARBA" id="ARBA00006432"/>
    </source>
</evidence>
<gene>
    <name evidence="7" type="ORF">Plo01_48590</name>
</gene>
<reference evidence="7 8" key="1">
    <citation type="submission" date="2021-01" db="EMBL/GenBank/DDBJ databases">
        <title>Whole genome shotgun sequence of Planobispora longispora NBRC 13918.</title>
        <authorList>
            <person name="Komaki H."/>
            <person name="Tamura T."/>
        </authorList>
    </citation>
    <scope>NUCLEOTIDE SEQUENCE [LARGE SCALE GENOMIC DNA]</scope>
    <source>
        <strain evidence="7 8">NBRC 13918</strain>
    </source>
</reference>
<evidence type="ECO:0000259" key="5">
    <source>
        <dbReference type="Pfam" id="PF00501"/>
    </source>
</evidence>
<organism evidence="7 8">
    <name type="scientific">Planobispora longispora</name>
    <dbReference type="NCBI Taxonomy" id="28887"/>
    <lineage>
        <taxon>Bacteria</taxon>
        <taxon>Bacillati</taxon>
        <taxon>Actinomycetota</taxon>
        <taxon>Actinomycetes</taxon>
        <taxon>Streptosporangiales</taxon>
        <taxon>Streptosporangiaceae</taxon>
        <taxon>Planobispora</taxon>
    </lineage>
</organism>
<dbReference type="PANTHER" id="PTHR22754">
    <property type="entry name" value="DISCO-INTERACTING PROTEIN 2 DIP2 -RELATED"/>
    <property type="match status" value="1"/>
</dbReference>
<dbReference type="EMBL" id="BOOH01000039">
    <property type="protein sequence ID" value="GIH78430.1"/>
    <property type="molecule type" value="Genomic_DNA"/>
</dbReference>
<dbReference type="AlphaFoldDB" id="A0A8J3RPM6"/>
<evidence type="ECO:0000256" key="2">
    <source>
        <dbReference type="ARBA" id="ARBA00022598"/>
    </source>
</evidence>
<feature type="domain" description="AMP-dependent synthetase/ligase" evidence="5">
    <location>
        <begin position="10"/>
        <end position="418"/>
    </location>
</feature>
<proteinExistence type="inferred from homology"/>
<dbReference type="GO" id="GO:0005886">
    <property type="term" value="C:plasma membrane"/>
    <property type="evidence" value="ECO:0007669"/>
    <property type="project" value="TreeGrafter"/>
</dbReference>
<protein>
    <submittedName>
        <fullName evidence="7">Fatty-acid--CoA ligase</fullName>
    </submittedName>
</protein>
<sequence>MSEPLILRVARWAREIPDAPAYTFVDYADSAEGTRHTLSWAEADLRARALAVRLREVASPGDRAAILAPQGLEYVVAMLATMYARVIAVPLFAPDLPGHADRLVRAYSDADPVCVLTTTPATESVKAFIDGQAAPRPKAIITMDTVSDLLADEWEPEPITRGDLAYLQYTSGSTRVPAGVEISHGNFTANAEQLWEAFRAAPRTSTAVLWLPLFHDMGLIATIAAPIVGGNQAVFMDPVAFIMHPVRWLRLLSEYDDVFTGGPNFAYEYTASRVTEAEKATLDLSGVAVMLNGAEPLRGSTIHRFSEAFAACGLRPEAHTPGYGLAEATVFVTAMDRGLPVRVTAFDRDALTAGRAVPVAAPSGGSGQAPAGRVSELVSCGVPTGQDVVIVAEDGTAGPDGEVGEIWVRGPNVARAYWRDEERTAETFGNVLGGAEGTWLRTGDLGVIHEGELYITGRIKDLIIVDGRNHYPQDVEVTVQEADPAVRRDHVAAFAVPGEETERLVVVAERSRKAEGRDPAEIAATIRAAVARNHDLRLHDFVLVEAGAVPRTSSGKIARRACARAYLDGVFGAAPDPAAEDAGA</sequence>
<dbReference type="GO" id="GO:0070566">
    <property type="term" value="F:adenylyltransferase activity"/>
    <property type="evidence" value="ECO:0007669"/>
    <property type="project" value="TreeGrafter"/>
</dbReference>
<dbReference type="GO" id="GO:0006633">
    <property type="term" value="P:fatty acid biosynthetic process"/>
    <property type="evidence" value="ECO:0007669"/>
    <property type="project" value="TreeGrafter"/>
</dbReference>
<feature type="domain" description="AMP-binding enzyme C-terminal" evidence="6">
    <location>
        <begin position="461"/>
        <end position="569"/>
    </location>
</feature>
<dbReference type="SUPFAM" id="SSF56801">
    <property type="entry name" value="Acetyl-CoA synthetase-like"/>
    <property type="match status" value="1"/>
</dbReference>
<dbReference type="Gene3D" id="3.40.50.12780">
    <property type="entry name" value="N-terminal domain of ligase-like"/>
    <property type="match status" value="1"/>
</dbReference>
<comment type="similarity">
    <text evidence="1">Belongs to the ATP-dependent AMP-binding enzyme family.</text>
</comment>
<keyword evidence="2 7" id="KW-0436">Ligase</keyword>